<proteinExistence type="predicted"/>
<protein>
    <submittedName>
        <fullName evidence="3">Uncharacterized protein</fullName>
    </submittedName>
</protein>
<feature type="chain" id="PRO_5043752314" evidence="2">
    <location>
        <begin position="30"/>
        <end position="252"/>
    </location>
</feature>
<accession>A0AAV2THD8</accession>
<dbReference type="Proteomes" id="UP001497525">
    <property type="component" value="Unassembled WGS sequence"/>
</dbReference>
<comment type="caution">
    <text evidence="3">The sequence shown here is derived from an EMBL/GenBank/DDBJ whole genome shotgun (WGS) entry which is preliminary data.</text>
</comment>
<feature type="region of interest" description="Disordered" evidence="1">
    <location>
        <begin position="231"/>
        <end position="252"/>
    </location>
</feature>
<evidence type="ECO:0000256" key="2">
    <source>
        <dbReference type="SAM" id="SignalP"/>
    </source>
</evidence>
<gene>
    <name evidence="3" type="ORF">CDAUBV1_LOCUS8348</name>
</gene>
<name>A0AAV2THD8_CALDB</name>
<dbReference type="EMBL" id="CAXLJL010000212">
    <property type="protein sequence ID" value="CAL5134563.1"/>
    <property type="molecule type" value="Genomic_DNA"/>
</dbReference>
<evidence type="ECO:0000313" key="4">
    <source>
        <dbReference type="Proteomes" id="UP001497525"/>
    </source>
</evidence>
<sequence length="252" mass="29142">MLEAKRKMCKNMGLLFYLVFIQYLVPISPEDYRTPSKVVNICSDLPQDNSFRGAVVKWLESNGNQSHRVTKNIKVGKAELRDIDISGLSSMRFTSPLRFTHLSVHTTEGKKLIGLQLELLVAFDDLHVRGQLKVRYVHRNHRFVEIDVKPIEIRITLDFIRSDYRTDDSDRPLAEVHEVKIVKWNGMRIHGGGFFLKVFRVLQGLHTLEKSIRNTLEKTIRKQIQKFLDKTRPSKSFTTPSRQANSTSSPPR</sequence>
<evidence type="ECO:0000313" key="3">
    <source>
        <dbReference type="EMBL" id="CAL5134563.1"/>
    </source>
</evidence>
<reference evidence="3" key="1">
    <citation type="submission" date="2024-06" db="EMBL/GenBank/DDBJ databases">
        <authorList>
            <person name="Liu X."/>
            <person name="Lenzi L."/>
            <person name="Haldenby T S."/>
            <person name="Uol C."/>
        </authorList>
    </citation>
    <scope>NUCLEOTIDE SEQUENCE</scope>
</reference>
<feature type="compositionally biased region" description="Polar residues" evidence="1">
    <location>
        <begin position="234"/>
        <end position="252"/>
    </location>
</feature>
<dbReference type="AlphaFoldDB" id="A0AAV2THD8"/>
<organism evidence="3 4">
    <name type="scientific">Calicophoron daubneyi</name>
    <name type="common">Rumen fluke</name>
    <name type="synonym">Paramphistomum daubneyi</name>
    <dbReference type="NCBI Taxonomy" id="300641"/>
    <lineage>
        <taxon>Eukaryota</taxon>
        <taxon>Metazoa</taxon>
        <taxon>Spiralia</taxon>
        <taxon>Lophotrochozoa</taxon>
        <taxon>Platyhelminthes</taxon>
        <taxon>Trematoda</taxon>
        <taxon>Digenea</taxon>
        <taxon>Plagiorchiida</taxon>
        <taxon>Pronocephalata</taxon>
        <taxon>Paramphistomoidea</taxon>
        <taxon>Paramphistomidae</taxon>
        <taxon>Calicophoron</taxon>
    </lineage>
</organism>
<feature type="signal peptide" evidence="2">
    <location>
        <begin position="1"/>
        <end position="29"/>
    </location>
</feature>
<keyword evidence="2" id="KW-0732">Signal</keyword>
<evidence type="ECO:0000256" key="1">
    <source>
        <dbReference type="SAM" id="MobiDB-lite"/>
    </source>
</evidence>